<evidence type="ECO:0000313" key="4">
    <source>
        <dbReference type="Proteomes" id="UP000218231"/>
    </source>
</evidence>
<dbReference type="PANTHER" id="PTHR23048:SF13">
    <property type="entry name" value="EF-HAND DOMAIN-CONTAINING PROTEIN"/>
    <property type="match status" value="1"/>
</dbReference>
<keyword evidence="4" id="KW-1185">Reference proteome</keyword>
<dbReference type="GO" id="GO:0016460">
    <property type="term" value="C:myosin II complex"/>
    <property type="evidence" value="ECO:0007669"/>
    <property type="project" value="TreeGrafter"/>
</dbReference>
<protein>
    <recommendedName>
        <fullName evidence="2">EF-hand domain-containing protein</fullName>
    </recommendedName>
</protein>
<accession>A0A2A2J6N7</accession>
<evidence type="ECO:0000259" key="2">
    <source>
        <dbReference type="PROSITE" id="PS50222"/>
    </source>
</evidence>
<organism evidence="3 4">
    <name type="scientific">Diploscapter pachys</name>
    <dbReference type="NCBI Taxonomy" id="2018661"/>
    <lineage>
        <taxon>Eukaryota</taxon>
        <taxon>Metazoa</taxon>
        <taxon>Ecdysozoa</taxon>
        <taxon>Nematoda</taxon>
        <taxon>Chromadorea</taxon>
        <taxon>Rhabditida</taxon>
        <taxon>Rhabditina</taxon>
        <taxon>Rhabditomorpha</taxon>
        <taxon>Rhabditoidea</taxon>
        <taxon>Rhabditidae</taxon>
        <taxon>Diploscapter</taxon>
    </lineage>
</organism>
<dbReference type="EMBL" id="LIAE01010657">
    <property type="protein sequence ID" value="PAV57142.1"/>
    <property type="molecule type" value="Genomic_DNA"/>
</dbReference>
<dbReference type="PANTHER" id="PTHR23048">
    <property type="entry name" value="MYOSIN LIGHT CHAIN 1, 3"/>
    <property type="match status" value="1"/>
</dbReference>
<reference evidence="3 4" key="1">
    <citation type="journal article" date="2017" name="Curr. Biol.">
        <title>Genome architecture and evolution of a unichromosomal asexual nematode.</title>
        <authorList>
            <person name="Fradin H."/>
            <person name="Zegar C."/>
            <person name="Gutwein M."/>
            <person name="Lucas J."/>
            <person name="Kovtun M."/>
            <person name="Corcoran D."/>
            <person name="Baugh L.R."/>
            <person name="Kiontke K."/>
            <person name="Gunsalus K."/>
            <person name="Fitch D.H."/>
            <person name="Piano F."/>
        </authorList>
    </citation>
    <scope>NUCLEOTIDE SEQUENCE [LARGE SCALE GENOMIC DNA]</scope>
    <source>
        <strain evidence="3">PF1309</strain>
    </source>
</reference>
<dbReference type="OrthoDB" id="5959761at2759"/>
<dbReference type="Gene3D" id="1.10.238.10">
    <property type="entry name" value="EF-hand"/>
    <property type="match status" value="2"/>
</dbReference>
<dbReference type="AlphaFoldDB" id="A0A2A2J6N7"/>
<dbReference type="FunFam" id="1.10.238.10:FF:000178">
    <property type="entry name" value="Calmodulin-2 A"/>
    <property type="match status" value="1"/>
</dbReference>
<dbReference type="Proteomes" id="UP000218231">
    <property type="component" value="Unassembled WGS sequence"/>
</dbReference>
<dbReference type="PROSITE" id="PS50222">
    <property type="entry name" value="EF_HAND_2"/>
    <property type="match status" value="1"/>
</dbReference>
<evidence type="ECO:0000256" key="1">
    <source>
        <dbReference type="ARBA" id="ARBA00022737"/>
    </source>
</evidence>
<gene>
    <name evidence="3" type="ORF">WR25_26163</name>
</gene>
<evidence type="ECO:0000313" key="3">
    <source>
        <dbReference type="EMBL" id="PAV57142.1"/>
    </source>
</evidence>
<dbReference type="InterPro" id="IPR002048">
    <property type="entry name" value="EF_hand_dom"/>
</dbReference>
<dbReference type="InterPro" id="IPR011992">
    <property type="entry name" value="EF-hand-dom_pair"/>
</dbReference>
<comment type="caution">
    <text evidence="3">The sequence shown here is derived from an EMBL/GenBank/DDBJ whole genome shotgun (WGS) entry which is preliminary data.</text>
</comment>
<name>A0A2A2J6N7_9BILA</name>
<dbReference type="SUPFAM" id="SSF47473">
    <property type="entry name" value="EF-hand"/>
    <property type="match status" value="1"/>
</dbReference>
<dbReference type="GO" id="GO:0005509">
    <property type="term" value="F:calcium ion binding"/>
    <property type="evidence" value="ECO:0007669"/>
    <property type="project" value="InterPro"/>
</dbReference>
<dbReference type="Pfam" id="PF13833">
    <property type="entry name" value="EF-hand_8"/>
    <property type="match status" value="1"/>
</dbReference>
<keyword evidence="1" id="KW-0677">Repeat</keyword>
<dbReference type="InterPro" id="IPR050230">
    <property type="entry name" value="CALM/Myosin/TropC-like"/>
</dbReference>
<proteinExistence type="predicted"/>
<sequence>MTSIMEDIHDAFHFYDNKGDKKIAASQIGNCIRSLNLHPSEELVKKMTAQWKDPDARVSVEEFTPIYHNIKKEIGKPPTQDQFVQLLTHFDRDGSGTVPVSELRSILQNAGERMSSLDVDNLLYGMDFPEGKVNIRDFVAYIVNN</sequence>
<dbReference type="STRING" id="2018661.A0A2A2J6N7"/>
<feature type="domain" description="EF-hand" evidence="2">
    <location>
        <begin position="78"/>
        <end position="113"/>
    </location>
</feature>